<dbReference type="SMART" id="SM01230">
    <property type="entry name" value="Gln-synt_C"/>
    <property type="match status" value="1"/>
</dbReference>
<dbReference type="InterPro" id="IPR014746">
    <property type="entry name" value="Gln_synth/guanido_kin_cat_dom"/>
</dbReference>
<dbReference type="KEGG" id="yli:2911272"/>
<dbReference type="AlphaFoldDB" id="A0A1D8NED6"/>
<comment type="similarity">
    <text evidence="1 6 7">Belongs to the glutamine synthetase family.</text>
</comment>
<dbReference type="Proteomes" id="UP000182444">
    <property type="component" value="Chromosome 1D"/>
</dbReference>
<dbReference type="GO" id="GO:0005524">
    <property type="term" value="F:ATP binding"/>
    <property type="evidence" value="ECO:0007669"/>
    <property type="project" value="UniProtKB-KW"/>
</dbReference>
<dbReference type="Proteomes" id="UP000256601">
    <property type="component" value="Unassembled WGS sequence"/>
</dbReference>
<dbReference type="GO" id="GO:0004356">
    <property type="term" value="F:glutamine synthetase activity"/>
    <property type="evidence" value="ECO:0007669"/>
    <property type="project" value="InterPro"/>
</dbReference>
<keyword evidence="4" id="KW-0547">Nucleotide-binding</keyword>
<keyword evidence="3" id="KW-0436">Ligase</keyword>
<dbReference type="GO" id="GO:0006542">
    <property type="term" value="P:glutamine biosynthetic process"/>
    <property type="evidence" value="ECO:0007669"/>
    <property type="project" value="InterPro"/>
</dbReference>
<dbReference type="GeneID" id="2911272"/>
<sequence length="458" mass="51396">MNWESELENDTAVKVAGIDIDGIVRGKSISKAKFLSVISKGFGFCGVIFGWDMHDKNYTKELTVSNKDNGYRDLLAIIDLSSFRRLPWENNIPFFLVHFKDSVTQEEIAPCPRSLLTAVTGLYFKDKMKAMAGAELEFYNFCLDRKDLPDSFAKLPPISTGMFGYSVQRPALNGDYFQAVWDTALKIDAPLEGWHTETGPGVLEAAIAFDEVNKLADKTSLFKLMVKSIAPQYKVIPCFMAKPQQGMPGNSGHLHVSLVDQESGKNLFARDQPDPNPEWPDVEYLSDLGRHFLAGVLDGLPDIMPMFAPTINSYKRLVENFWAPVTVSWGLEHRIASIRLIAPPTGSASATRFEIRTPGADVQPHFALAAILALGHRGIAKKMPLTVPPMGDSSPDKFERLPRDLMRATEHFMRPDSLARELFGDKFVEHYGETRLHECREFMESVTAWEVDRYIETV</sequence>
<dbReference type="Gene3D" id="3.10.20.70">
    <property type="entry name" value="Glutamine synthetase, N-terminal domain"/>
    <property type="match status" value="1"/>
</dbReference>
<evidence type="ECO:0000256" key="4">
    <source>
        <dbReference type="ARBA" id="ARBA00022741"/>
    </source>
</evidence>
<dbReference type="VEuPathDB" id="FungiDB:YALI1_D16151g"/>
<dbReference type="FunFam" id="3.10.20.70:FF:000013">
    <property type="entry name" value="Glutamine synthetase bacteria"/>
    <property type="match status" value="1"/>
</dbReference>
<dbReference type="OrthoDB" id="77835at2759"/>
<gene>
    <name evidence="10" type="ORF">B0I71DRAFT_133994</name>
    <name evidence="9" type="ORF">YALI1_D16151g</name>
</gene>
<evidence type="ECO:0000256" key="5">
    <source>
        <dbReference type="ARBA" id="ARBA00022840"/>
    </source>
</evidence>
<dbReference type="PANTHER" id="PTHR43785">
    <property type="entry name" value="GAMMA-GLUTAMYLPUTRESCINE SYNTHETASE"/>
    <property type="match status" value="1"/>
</dbReference>
<evidence type="ECO:0000259" key="8">
    <source>
        <dbReference type="PROSITE" id="PS51987"/>
    </source>
</evidence>
<evidence type="ECO:0000256" key="7">
    <source>
        <dbReference type="RuleBase" id="RU000384"/>
    </source>
</evidence>
<dbReference type="OMA" id="NIMTFRL"/>
<evidence type="ECO:0000313" key="9">
    <source>
        <dbReference type="EMBL" id="AOW03998.1"/>
    </source>
</evidence>
<dbReference type="EMBL" id="CP017556">
    <property type="protein sequence ID" value="AOW03998.1"/>
    <property type="molecule type" value="Genomic_DNA"/>
</dbReference>
<evidence type="ECO:0000256" key="2">
    <source>
        <dbReference type="ARBA" id="ARBA00021364"/>
    </source>
</evidence>
<feature type="domain" description="GS catalytic" evidence="8">
    <location>
        <begin position="112"/>
        <end position="458"/>
    </location>
</feature>
<dbReference type="InterPro" id="IPR036651">
    <property type="entry name" value="Gln_synt_N_sf"/>
</dbReference>
<dbReference type="PANTHER" id="PTHR43785:SF12">
    <property type="entry name" value="TYPE-1 GLUTAMINE SYNTHETASE 2"/>
    <property type="match status" value="1"/>
</dbReference>
<organism evidence="9 11">
    <name type="scientific">Yarrowia lipolytica</name>
    <name type="common">Candida lipolytica</name>
    <dbReference type="NCBI Taxonomy" id="4952"/>
    <lineage>
        <taxon>Eukaryota</taxon>
        <taxon>Fungi</taxon>
        <taxon>Dikarya</taxon>
        <taxon>Ascomycota</taxon>
        <taxon>Saccharomycotina</taxon>
        <taxon>Dipodascomycetes</taxon>
        <taxon>Dipodascales</taxon>
        <taxon>Dipodascales incertae sedis</taxon>
        <taxon>Yarrowia</taxon>
    </lineage>
</organism>
<dbReference type="SUPFAM" id="SSF55931">
    <property type="entry name" value="Glutamine synthetase/guanido kinase"/>
    <property type="match status" value="1"/>
</dbReference>
<evidence type="ECO:0000256" key="6">
    <source>
        <dbReference type="PROSITE-ProRule" id="PRU01331"/>
    </source>
</evidence>
<name>A0A1D8NED6_YARLL</name>
<dbReference type="VEuPathDB" id="FungiDB:YALI0_D13024g"/>
<protein>
    <recommendedName>
        <fullName evidence="2">Glutamine synthetase</fullName>
    </recommendedName>
</protein>
<dbReference type="PROSITE" id="PS51987">
    <property type="entry name" value="GS_CATALYTIC"/>
    <property type="match status" value="1"/>
</dbReference>
<accession>A0A1D8NED6</accession>
<evidence type="ECO:0000256" key="1">
    <source>
        <dbReference type="ARBA" id="ARBA00009897"/>
    </source>
</evidence>
<dbReference type="RefSeq" id="XP_502772.1">
    <property type="nucleotide sequence ID" value="XM_502772.1"/>
</dbReference>
<evidence type="ECO:0000256" key="3">
    <source>
        <dbReference type="ARBA" id="ARBA00022598"/>
    </source>
</evidence>
<evidence type="ECO:0000313" key="11">
    <source>
        <dbReference type="Proteomes" id="UP000182444"/>
    </source>
</evidence>
<dbReference type="EMBL" id="KZ859027">
    <property type="protein sequence ID" value="RDW24594.1"/>
    <property type="molecule type" value="Genomic_DNA"/>
</dbReference>
<dbReference type="GO" id="GO:0006576">
    <property type="term" value="P:biogenic amine metabolic process"/>
    <property type="evidence" value="ECO:0007669"/>
    <property type="project" value="UniProtKB-ARBA"/>
</dbReference>
<dbReference type="InterPro" id="IPR008146">
    <property type="entry name" value="Gln_synth_cat_dom"/>
</dbReference>
<dbReference type="Gene3D" id="3.30.590.10">
    <property type="entry name" value="Glutamine synthetase/guanido kinase, catalytic domain"/>
    <property type="match status" value="1"/>
</dbReference>
<evidence type="ECO:0000313" key="12">
    <source>
        <dbReference type="Proteomes" id="UP000256601"/>
    </source>
</evidence>
<dbReference type="eggNOG" id="KOG0683">
    <property type="taxonomic scope" value="Eukaryota"/>
</dbReference>
<keyword evidence="5" id="KW-0067">ATP-binding</keyword>
<proteinExistence type="inferred from homology"/>
<evidence type="ECO:0000313" key="10">
    <source>
        <dbReference type="EMBL" id="RDW24594.1"/>
    </source>
</evidence>
<dbReference type="Pfam" id="PF00120">
    <property type="entry name" value="Gln-synt_C"/>
    <property type="match status" value="1"/>
</dbReference>
<dbReference type="FunFam" id="3.30.590.10:FF:000005">
    <property type="entry name" value="Probable glutamine synthetase"/>
    <property type="match status" value="1"/>
</dbReference>
<reference evidence="9 11" key="1">
    <citation type="journal article" date="2016" name="PLoS ONE">
        <title>Sequence Assembly of Yarrowia lipolytica Strain W29/CLIB89 Shows Transposable Element Diversity.</title>
        <authorList>
            <person name="Magnan C."/>
            <person name="Yu J."/>
            <person name="Chang I."/>
            <person name="Jahn E."/>
            <person name="Kanomata Y."/>
            <person name="Wu J."/>
            <person name="Zeller M."/>
            <person name="Oakes M."/>
            <person name="Baldi P."/>
            <person name="Sandmeyer S."/>
        </authorList>
    </citation>
    <scope>NUCLEOTIDE SEQUENCE [LARGE SCALE GENOMIC DNA]</scope>
    <source>
        <strain evidence="9">CLIB89</strain>
        <strain evidence="11">CLIB89(W29)</strain>
    </source>
</reference>
<reference evidence="10 12" key="2">
    <citation type="submission" date="2018-07" db="EMBL/GenBank/DDBJ databases">
        <title>Draft Genome Assemblies for Five Robust Yarrowia lipolytica Strains Exhibiting High Lipid Production and Pentose Sugar Utilization and Sugar Alcohol Secretion from Undetoxified Lignocellulosic Biomass Hydrolysates.</title>
        <authorList>
            <consortium name="DOE Joint Genome Institute"/>
            <person name="Walker C."/>
            <person name="Ryu S."/>
            <person name="Na H."/>
            <person name="Zane M."/>
            <person name="LaButti K."/>
            <person name="Lipzen A."/>
            <person name="Haridas S."/>
            <person name="Barry K."/>
            <person name="Grigoriev I.V."/>
            <person name="Quarterman J."/>
            <person name="Slininger P."/>
            <person name="Dien B."/>
            <person name="Trinh C.T."/>
        </authorList>
    </citation>
    <scope>NUCLEOTIDE SEQUENCE [LARGE SCALE GENOMIC DNA]</scope>
    <source>
        <strain evidence="10 12">YB392</strain>
    </source>
</reference>